<dbReference type="RefSeq" id="XP_004345848.1">
    <property type="nucleotide sequence ID" value="XM_004345798.1"/>
</dbReference>
<proteinExistence type="predicted"/>
<name>L8H703_ACACF</name>
<dbReference type="AlphaFoldDB" id="L8H703"/>
<gene>
    <name evidence="1" type="ORF">ACA1_182050</name>
</gene>
<accession>L8H703</accession>
<dbReference type="KEGG" id="acan:ACA1_182050"/>
<organism evidence="1 2">
    <name type="scientific">Acanthamoeba castellanii (strain ATCC 30010 / Neff)</name>
    <dbReference type="NCBI Taxonomy" id="1257118"/>
    <lineage>
        <taxon>Eukaryota</taxon>
        <taxon>Amoebozoa</taxon>
        <taxon>Discosea</taxon>
        <taxon>Longamoebia</taxon>
        <taxon>Centramoebida</taxon>
        <taxon>Acanthamoebidae</taxon>
        <taxon>Acanthamoeba</taxon>
    </lineage>
</organism>
<evidence type="ECO:0000313" key="1">
    <source>
        <dbReference type="EMBL" id="ELR21304.1"/>
    </source>
</evidence>
<dbReference type="GeneID" id="14922193"/>
<dbReference type="Proteomes" id="UP000011083">
    <property type="component" value="Unassembled WGS sequence"/>
</dbReference>
<reference evidence="1 2" key="1">
    <citation type="journal article" date="2013" name="Genome Biol.">
        <title>Genome of Acanthamoeba castellanii highlights extensive lateral gene transfer and early evolution of tyrosine kinase signaling.</title>
        <authorList>
            <person name="Clarke M."/>
            <person name="Lohan A.J."/>
            <person name="Liu B."/>
            <person name="Lagkouvardos I."/>
            <person name="Roy S."/>
            <person name="Zafar N."/>
            <person name="Bertelli C."/>
            <person name="Schilde C."/>
            <person name="Kianianmomeni A."/>
            <person name="Burglin T.R."/>
            <person name="Frech C."/>
            <person name="Turcotte B."/>
            <person name="Kopec K.O."/>
            <person name="Synnott J.M."/>
            <person name="Choo C."/>
            <person name="Paponov I."/>
            <person name="Finkler A."/>
            <person name="Soon Heng Tan C."/>
            <person name="Hutchins A.P."/>
            <person name="Weinmeier T."/>
            <person name="Rattei T."/>
            <person name="Chu J.S."/>
            <person name="Gimenez G."/>
            <person name="Irimia M."/>
            <person name="Rigden D.J."/>
            <person name="Fitzpatrick D.A."/>
            <person name="Lorenzo-Morales J."/>
            <person name="Bateman A."/>
            <person name="Chiu C.H."/>
            <person name="Tang P."/>
            <person name="Hegemann P."/>
            <person name="Fromm H."/>
            <person name="Raoult D."/>
            <person name="Greub G."/>
            <person name="Miranda-Saavedra D."/>
            <person name="Chen N."/>
            <person name="Nash P."/>
            <person name="Ginger M.L."/>
            <person name="Horn M."/>
            <person name="Schaap P."/>
            <person name="Caler L."/>
            <person name="Loftus B."/>
        </authorList>
    </citation>
    <scope>NUCLEOTIDE SEQUENCE [LARGE SCALE GENOMIC DNA]</scope>
    <source>
        <strain evidence="1 2">Neff</strain>
    </source>
</reference>
<dbReference type="OrthoDB" id="27962at2759"/>
<keyword evidence="2" id="KW-1185">Reference proteome</keyword>
<dbReference type="EMBL" id="KB007904">
    <property type="protein sequence ID" value="ELR21304.1"/>
    <property type="molecule type" value="Genomic_DNA"/>
</dbReference>
<dbReference type="VEuPathDB" id="AmoebaDB:ACA1_182050"/>
<protein>
    <submittedName>
        <fullName evidence="1">Uncharacterized protein</fullName>
    </submittedName>
</protein>
<evidence type="ECO:0000313" key="2">
    <source>
        <dbReference type="Proteomes" id="UP000011083"/>
    </source>
</evidence>
<sequence>MHELDVAGDITAAKEIRVALVPIGNISERKFVQFANLIKTFSVIELGLTPTPPTKGTRPFI</sequence>